<dbReference type="PRINTS" id="PR00153">
    <property type="entry name" value="CSAPPISMRASE"/>
</dbReference>
<comment type="function">
    <text evidence="4">PPIases accelerate the folding of proteins. It catalyzes the cis-trans isomerization of proline imidic peptide bonds in oligopeptides.</text>
</comment>
<dbReference type="GO" id="GO:0003755">
    <property type="term" value="F:peptidyl-prolyl cis-trans isomerase activity"/>
    <property type="evidence" value="ECO:0007669"/>
    <property type="project" value="UniProtKB-UniRule"/>
</dbReference>
<gene>
    <name evidence="6" type="ORF">BDW02DRAFT_545992</name>
</gene>
<comment type="similarity">
    <text evidence="4">Belongs to the cyclophilin-type PPIase family.</text>
</comment>
<evidence type="ECO:0000313" key="6">
    <source>
        <dbReference type="EMBL" id="KAF1836413.1"/>
    </source>
</evidence>
<dbReference type="GO" id="GO:0006457">
    <property type="term" value="P:protein folding"/>
    <property type="evidence" value="ECO:0007669"/>
    <property type="project" value="TreeGrafter"/>
</dbReference>
<dbReference type="EC" id="5.2.1.8" evidence="4"/>
<evidence type="ECO:0000256" key="1">
    <source>
        <dbReference type="ARBA" id="ARBA00000971"/>
    </source>
</evidence>
<dbReference type="Pfam" id="PF00160">
    <property type="entry name" value="Pro_isomerase"/>
    <property type="match status" value="1"/>
</dbReference>
<dbReference type="InterPro" id="IPR029000">
    <property type="entry name" value="Cyclophilin-like_dom_sf"/>
</dbReference>
<comment type="catalytic activity">
    <reaction evidence="1 4">
        <text>[protein]-peptidylproline (omega=180) = [protein]-peptidylproline (omega=0)</text>
        <dbReference type="Rhea" id="RHEA:16237"/>
        <dbReference type="Rhea" id="RHEA-COMP:10747"/>
        <dbReference type="Rhea" id="RHEA-COMP:10748"/>
        <dbReference type="ChEBI" id="CHEBI:83833"/>
        <dbReference type="ChEBI" id="CHEBI:83834"/>
        <dbReference type="EC" id="5.2.1.8"/>
    </reaction>
</comment>
<evidence type="ECO:0000259" key="5">
    <source>
        <dbReference type="PROSITE" id="PS50072"/>
    </source>
</evidence>
<dbReference type="EMBL" id="ML975273">
    <property type="protein sequence ID" value="KAF1836413.1"/>
    <property type="molecule type" value="Genomic_DNA"/>
</dbReference>
<dbReference type="InterPro" id="IPR024936">
    <property type="entry name" value="Cyclophilin-type_PPIase"/>
</dbReference>
<dbReference type="GO" id="GO:0005737">
    <property type="term" value="C:cytoplasm"/>
    <property type="evidence" value="ECO:0007669"/>
    <property type="project" value="TreeGrafter"/>
</dbReference>
<dbReference type="FunFam" id="2.40.100.10:FF:000025">
    <property type="entry name" value="Peptidyl-prolyl cis-trans isomerase CYP19-2"/>
    <property type="match status" value="1"/>
</dbReference>
<keyword evidence="3 4" id="KW-0413">Isomerase</keyword>
<evidence type="ECO:0000256" key="3">
    <source>
        <dbReference type="ARBA" id="ARBA00023235"/>
    </source>
</evidence>
<reference evidence="6" key="1">
    <citation type="submission" date="2020-01" db="EMBL/GenBank/DDBJ databases">
        <authorList>
            <consortium name="DOE Joint Genome Institute"/>
            <person name="Haridas S."/>
            <person name="Albert R."/>
            <person name="Binder M."/>
            <person name="Bloem J."/>
            <person name="Labutti K."/>
            <person name="Salamov A."/>
            <person name="Andreopoulos B."/>
            <person name="Baker S.E."/>
            <person name="Barry K."/>
            <person name="Bills G."/>
            <person name="Bluhm B.H."/>
            <person name="Cannon C."/>
            <person name="Castanera R."/>
            <person name="Culley D.E."/>
            <person name="Daum C."/>
            <person name="Ezra D."/>
            <person name="Gonzalez J.B."/>
            <person name="Henrissat B."/>
            <person name="Kuo A."/>
            <person name="Liang C."/>
            <person name="Lipzen A."/>
            <person name="Lutzoni F."/>
            <person name="Magnuson J."/>
            <person name="Mondo S."/>
            <person name="Nolan M."/>
            <person name="Ohm R."/>
            <person name="Pangilinan J."/>
            <person name="Park H.-J."/>
            <person name="Ramirez L."/>
            <person name="Alfaro M."/>
            <person name="Sun H."/>
            <person name="Tritt A."/>
            <person name="Yoshinaga Y."/>
            <person name="Zwiers L.-H."/>
            <person name="Turgeon B.G."/>
            <person name="Goodwin S.B."/>
            <person name="Spatafora J.W."/>
            <person name="Crous P.W."/>
            <person name="Grigoriev I.V."/>
        </authorList>
    </citation>
    <scope>NUCLEOTIDE SEQUENCE</scope>
    <source>
        <strain evidence="6">P77</strain>
    </source>
</reference>
<keyword evidence="2 4" id="KW-0697">Rotamase</keyword>
<accession>A0A6A5KRY5</accession>
<dbReference type="PROSITE" id="PS50072">
    <property type="entry name" value="CSA_PPIASE_2"/>
    <property type="match status" value="1"/>
</dbReference>
<dbReference type="Proteomes" id="UP000800040">
    <property type="component" value="Unassembled WGS sequence"/>
</dbReference>
<evidence type="ECO:0000256" key="2">
    <source>
        <dbReference type="ARBA" id="ARBA00023110"/>
    </source>
</evidence>
<dbReference type="GO" id="GO:0016018">
    <property type="term" value="F:cyclosporin A binding"/>
    <property type="evidence" value="ECO:0007669"/>
    <property type="project" value="TreeGrafter"/>
</dbReference>
<feature type="domain" description="PPIase cyclophilin-type" evidence="5">
    <location>
        <begin position="14"/>
        <end position="174"/>
    </location>
</feature>
<dbReference type="SUPFAM" id="SSF50891">
    <property type="entry name" value="Cyclophilin-like"/>
    <property type="match status" value="1"/>
</dbReference>
<organism evidence="6 7">
    <name type="scientific">Decorospora gaudefroyi</name>
    <dbReference type="NCBI Taxonomy" id="184978"/>
    <lineage>
        <taxon>Eukaryota</taxon>
        <taxon>Fungi</taxon>
        <taxon>Dikarya</taxon>
        <taxon>Ascomycota</taxon>
        <taxon>Pezizomycotina</taxon>
        <taxon>Dothideomycetes</taxon>
        <taxon>Pleosporomycetidae</taxon>
        <taxon>Pleosporales</taxon>
        <taxon>Pleosporineae</taxon>
        <taxon>Pleosporaceae</taxon>
        <taxon>Decorospora</taxon>
    </lineage>
</organism>
<dbReference type="Gene3D" id="2.40.100.10">
    <property type="entry name" value="Cyclophilin-like"/>
    <property type="match status" value="1"/>
</dbReference>
<name>A0A6A5KRY5_9PLEO</name>
<evidence type="ECO:0000313" key="7">
    <source>
        <dbReference type="Proteomes" id="UP000800040"/>
    </source>
</evidence>
<sequence>MVTARRHPSNPIVYFDIAIGGQPVGRIQMELFHDVVPATSENFRQFCTGQFKRRGYKGTSFHRLIRNSAIQGGDIMNNDGAGSMCIFGGEYFNDENFKLRHTHPGLLTTANAGCPNTNGSQFFILTAASPTLDGENVVFGEVLDGMDVVKKIDALRAGAMSKPVKDVVIVDAGQLAGVKPSA</sequence>
<keyword evidence="7" id="KW-1185">Reference proteome</keyword>
<proteinExistence type="inferred from homology"/>
<dbReference type="OrthoDB" id="193499at2759"/>
<protein>
    <recommendedName>
        <fullName evidence="4">Peptidyl-prolyl cis-trans isomerase</fullName>
        <shortName evidence="4">PPIase</shortName>
        <ecNumber evidence="4">5.2.1.8</ecNumber>
    </recommendedName>
</protein>
<dbReference type="PANTHER" id="PTHR11071">
    <property type="entry name" value="PEPTIDYL-PROLYL CIS-TRANS ISOMERASE"/>
    <property type="match status" value="1"/>
</dbReference>
<dbReference type="InterPro" id="IPR002130">
    <property type="entry name" value="Cyclophilin-type_PPIase_dom"/>
</dbReference>
<dbReference type="PIRSF" id="PIRSF001467">
    <property type="entry name" value="Peptidylpro_ismrse"/>
    <property type="match status" value="1"/>
</dbReference>
<dbReference type="PANTHER" id="PTHR11071:SF561">
    <property type="entry name" value="PEPTIDYL-PROLYL CIS-TRANS ISOMERASE D-RELATED"/>
    <property type="match status" value="1"/>
</dbReference>
<evidence type="ECO:0000256" key="4">
    <source>
        <dbReference type="RuleBase" id="RU363019"/>
    </source>
</evidence>
<dbReference type="AlphaFoldDB" id="A0A6A5KRY5"/>